<feature type="transmembrane region" description="Helical" evidence="10">
    <location>
        <begin position="213"/>
        <end position="233"/>
    </location>
</feature>
<keyword evidence="5 10" id="KW-1133">Transmembrane helix</keyword>
<feature type="transmembrane region" description="Helical" evidence="10">
    <location>
        <begin position="297"/>
        <end position="321"/>
    </location>
</feature>
<evidence type="ECO:0000256" key="4">
    <source>
        <dbReference type="ARBA" id="ARBA00022824"/>
    </source>
</evidence>
<dbReference type="InterPro" id="IPR045033">
    <property type="entry name" value="PILS1/3/4/5/7"/>
</dbReference>
<dbReference type="GO" id="GO:0009734">
    <property type="term" value="P:auxin-activated signaling pathway"/>
    <property type="evidence" value="ECO:0007669"/>
    <property type="project" value="UniProtKB-KW"/>
</dbReference>
<feature type="transmembrane region" description="Helical" evidence="10">
    <location>
        <begin position="333"/>
        <end position="354"/>
    </location>
</feature>
<accession>A0A7J6FTS9</accession>
<evidence type="ECO:0000256" key="7">
    <source>
        <dbReference type="ARBA" id="ARBA00023294"/>
    </source>
</evidence>
<feature type="transmembrane region" description="Helical" evidence="10">
    <location>
        <begin position="6"/>
        <end position="29"/>
    </location>
</feature>
<dbReference type="AlphaFoldDB" id="A0A7J6FTS9"/>
<evidence type="ECO:0000313" key="12">
    <source>
        <dbReference type="Proteomes" id="UP000583929"/>
    </source>
</evidence>
<sequence>MELLGLFVTASMPVLKVLLLTGLGSYLALDSVNILGKDAIKYLNTQIPQIVFYVFNPALVGSSLANTVTYDSMIKLWFMPVNVLITFIIGSLLGWIVIHFTRPPQHLRGLILALCKEKGSPFGDSDVCYSYGMAYVSLSMAIGAVYLWSYVYNIVRVSSTSINDIKSSRESLEEPLLLPSPEDVALQVGNSESSGIKQLRLVKLFRELNLKALLAPSTIGAIIGYIIGVVPLFRKSLIGSGAPLRVIQDSAVLLGGEGIQKSLVVGIVVARYIALPLTGILVVKGAVHLGLVQQEPLYQFVLLLQFVVPPAMNIGTMTQLFGAGEKECSVIMFWTYALASISLTIWCTYFMWLVTTS</sequence>
<keyword evidence="6 10" id="KW-0472">Membrane</keyword>
<evidence type="ECO:0000256" key="6">
    <source>
        <dbReference type="ARBA" id="ARBA00023136"/>
    </source>
</evidence>
<comment type="subcellular location">
    <subcellularLocation>
        <location evidence="1">Endoplasmic reticulum membrane</location>
        <topology evidence="1">Multi-pass membrane protein</topology>
    </subcellularLocation>
</comment>
<dbReference type="GO" id="GO:0005789">
    <property type="term" value="C:endoplasmic reticulum membrane"/>
    <property type="evidence" value="ECO:0007669"/>
    <property type="project" value="UniProtKB-SubCell"/>
</dbReference>
<comment type="similarity">
    <text evidence="9">Belongs to the auxin efflux carrier (TC 2.A.69.2) family.</text>
</comment>
<feature type="transmembrane region" description="Helical" evidence="10">
    <location>
        <begin position="128"/>
        <end position="148"/>
    </location>
</feature>
<dbReference type="PANTHER" id="PTHR31651:SF33">
    <property type="entry name" value="PROTEIN PIN-LIKES 1"/>
    <property type="match status" value="1"/>
</dbReference>
<keyword evidence="7" id="KW-0927">Auxin signaling pathway</keyword>
<feature type="transmembrane region" description="Helical" evidence="10">
    <location>
        <begin position="269"/>
        <end position="291"/>
    </location>
</feature>
<keyword evidence="4" id="KW-0256">Endoplasmic reticulum</keyword>
<proteinExistence type="inferred from homology"/>
<dbReference type="Pfam" id="PF03547">
    <property type="entry name" value="Mem_trans"/>
    <property type="match status" value="2"/>
</dbReference>
<organism evidence="11 12">
    <name type="scientific">Cannabis sativa</name>
    <name type="common">Hemp</name>
    <name type="synonym">Marijuana</name>
    <dbReference type="NCBI Taxonomy" id="3483"/>
    <lineage>
        <taxon>Eukaryota</taxon>
        <taxon>Viridiplantae</taxon>
        <taxon>Streptophyta</taxon>
        <taxon>Embryophyta</taxon>
        <taxon>Tracheophyta</taxon>
        <taxon>Spermatophyta</taxon>
        <taxon>Magnoliopsida</taxon>
        <taxon>eudicotyledons</taxon>
        <taxon>Gunneridae</taxon>
        <taxon>Pentapetalae</taxon>
        <taxon>rosids</taxon>
        <taxon>fabids</taxon>
        <taxon>Rosales</taxon>
        <taxon>Cannabaceae</taxon>
        <taxon>Cannabis</taxon>
    </lineage>
</organism>
<evidence type="ECO:0000313" key="11">
    <source>
        <dbReference type="EMBL" id="KAF4374133.1"/>
    </source>
</evidence>
<keyword evidence="3 10" id="KW-0812">Transmembrane</keyword>
<protein>
    <recommendedName>
        <fullName evidence="13">Auxin efflux carrier</fullName>
    </recommendedName>
</protein>
<feature type="transmembrane region" description="Helical" evidence="10">
    <location>
        <begin position="50"/>
        <end position="70"/>
    </location>
</feature>
<dbReference type="Proteomes" id="UP000583929">
    <property type="component" value="Unassembled WGS sequence"/>
</dbReference>
<keyword evidence="2" id="KW-0813">Transport</keyword>
<name>A0A7J6FTS9_CANSA</name>
<comment type="caution">
    <text evidence="11">The sequence shown here is derived from an EMBL/GenBank/DDBJ whole genome shotgun (WGS) entry which is preliminary data.</text>
</comment>
<evidence type="ECO:0000256" key="8">
    <source>
        <dbReference type="ARBA" id="ARBA00025100"/>
    </source>
</evidence>
<reference evidence="11 12" key="1">
    <citation type="journal article" date="2020" name="bioRxiv">
        <title>Sequence and annotation of 42 cannabis genomes reveals extensive copy number variation in cannabinoid synthesis and pathogen resistance genes.</title>
        <authorList>
            <person name="Mckernan K.J."/>
            <person name="Helbert Y."/>
            <person name="Kane L.T."/>
            <person name="Ebling H."/>
            <person name="Zhang L."/>
            <person name="Liu B."/>
            <person name="Eaton Z."/>
            <person name="Mclaughlin S."/>
            <person name="Kingan S."/>
            <person name="Baybayan P."/>
            <person name="Concepcion G."/>
            <person name="Jordan M."/>
            <person name="Riva A."/>
            <person name="Barbazuk W."/>
            <person name="Harkins T."/>
        </authorList>
    </citation>
    <scope>NUCLEOTIDE SEQUENCE [LARGE SCALE GENOMIC DNA]</scope>
    <source>
        <strain evidence="12">cv. Jamaican Lion 4</strain>
        <tissue evidence="11">Leaf</tissue>
    </source>
</reference>
<evidence type="ECO:0000256" key="10">
    <source>
        <dbReference type="SAM" id="Phobius"/>
    </source>
</evidence>
<gene>
    <name evidence="11" type="ORF">G4B88_020525</name>
</gene>
<comment type="function">
    <text evidence="8">Involved in cellular auxin homeostasis by regulating auxin metabolism. Regulates intracellular auxin accumulation at the endoplasmic reticulum and thus auxin availability for nuclear auxin signaling.</text>
</comment>
<keyword evidence="12" id="KW-1185">Reference proteome</keyword>
<evidence type="ECO:0008006" key="13">
    <source>
        <dbReference type="Google" id="ProtNLM"/>
    </source>
</evidence>
<dbReference type="InterPro" id="IPR004776">
    <property type="entry name" value="Mem_transp_PIN-like"/>
</dbReference>
<evidence type="ECO:0000256" key="5">
    <source>
        <dbReference type="ARBA" id="ARBA00022989"/>
    </source>
</evidence>
<feature type="transmembrane region" description="Helical" evidence="10">
    <location>
        <begin position="76"/>
        <end position="98"/>
    </location>
</feature>
<evidence type="ECO:0000256" key="1">
    <source>
        <dbReference type="ARBA" id="ARBA00004477"/>
    </source>
</evidence>
<evidence type="ECO:0000256" key="2">
    <source>
        <dbReference type="ARBA" id="ARBA00022448"/>
    </source>
</evidence>
<dbReference type="GO" id="GO:0080162">
    <property type="term" value="P:endoplasmic reticulum to cytosol auxin transport"/>
    <property type="evidence" value="ECO:0007669"/>
    <property type="project" value="InterPro"/>
</dbReference>
<dbReference type="EMBL" id="JAATIQ010000172">
    <property type="protein sequence ID" value="KAF4374133.1"/>
    <property type="molecule type" value="Genomic_DNA"/>
</dbReference>
<dbReference type="PANTHER" id="PTHR31651">
    <property type="match status" value="1"/>
</dbReference>
<evidence type="ECO:0000256" key="3">
    <source>
        <dbReference type="ARBA" id="ARBA00022692"/>
    </source>
</evidence>
<evidence type="ECO:0000256" key="9">
    <source>
        <dbReference type="ARBA" id="ARBA00025752"/>
    </source>
</evidence>